<dbReference type="EMBL" id="UINC01173021">
    <property type="protein sequence ID" value="SVD78396.1"/>
    <property type="molecule type" value="Genomic_DNA"/>
</dbReference>
<protein>
    <submittedName>
        <fullName evidence="1">Uncharacterized protein</fullName>
    </submittedName>
</protein>
<feature type="non-terminal residue" evidence="1">
    <location>
        <position position="1"/>
    </location>
</feature>
<organism evidence="1">
    <name type="scientific">marine metagenome</name>
    <dbReference type="NCBI Taxonomy" id="408172"/>
    <lineage>
        <taxon>unclassified sequences</taxon>
        <taxon>metagenomes</taxon>
        <taxon>ecological metagenomes</taxon>
    </lineage>
</organism>
<evidence type="ECO:0000313" key="1">
    <source>
        <dbReference type="EMBL" id="SVD78396.1"/>
    </source>
</evidence>
<accession>A0A382Y520</accession>
<name>A0A382Y520_9ZZZZ</name>
<gene>
    <name evidence="1" type="ORF">METZ01_LOCUS431250</name>
</gene>
<reference evidence="1" key="1">
    <citation type="submission" date="2018-05" db="EMBL/GenBank/DDBJ databases">
        <authorList>
            <person name="Lanie J.A."/>
            <person name="Ng W.-L."/>
            <person name="Kazmierczak K.M."/>
            <person name="Andrzejewski T.M."/>
            <person name="Davidsen T.M."/>
            <person name="Wayne K.J."/>
            <person name="Tettelin H."/>
            <person name="Glass J.I."/>
            <person name="Rusch D."/>
            <person name="Podicherti R."/>
            <person name="Tsui H.-C.T."/>
            <person name="Winkler M.E."/>
        </authorList>
    </citation>
    <scope>NUCLEOTIDE SEQUENCE</scope>
</reference>
<dbReference type="AlphaFoldDB" id="A0A382Y520"/>
<proteinExistence type="predicted"/>
<sequence length="83" mass="9399">VVIQYRKLRFTFLPPQLASEVNRLLTTGRSRNLMPIELQKILQAPEATDIVIHQQYFQADEGTAHQNNRLWSVGGAHQSAASK</sequence>